<dbReference type="SUPFAM" id="SSF51556">
    <property type="entry name" value="Metallo-dependent hydrolases"/>
    <property type="match status" value="1"/>
</dbReference>
<accession>A0A937UPQ2</accession>
<evidence type="ECO:0000259" key="1">
    <source>
        <dbReference type="Pfam" id="PF07969"/>
    </source>
</evidence>
<dbReference type="InterPro" id="IPR050378">
    <property type="entry name" value="Metallo-dep_Hydrolases_sf"/>
</dbReference>
<comment type="caution">
    <text evidence="2">The sequence shown here is derived from an EMBL/GenBank/DDBJ whole genome shotgun (WGS) entry which is preliminary data.</text>
</comment>
<name>A0A937UPQ2_9ACTN</name>
<dbReference type="EMBL" id="JAEACQ010000226">
    <property type="protein sequence ID" value="MBL7629308.1"/>
    <property type="molecule type" value="Genomic_DNA"/>
</dbReference>
<reference evidence="2" key="1">
    <citation type="submission" date="2020-12" db="EMBL/GenBank/DDBJ databases">
        <title>Genomic characterization of non-nitrogen-fixing Frankia strains.</title>
        <authorList>
            <person name="Carlos-Shanley C."/>
            <person name="Guerra T."/>
            <person name="Hahn D."/>
        </authorList>
    </citation>
    <scope>NUCLEOTIDE SEQUENCE</scope>
    <source>
        <strain evidence="2">CN6</strain>
    </source>
</reference>
<dbReference type="Pfam" id="PF07969">
    <property type="entry name" value="Amidohydro_3"/>
    <property type="match status" value="1"/>
</dbReference>
<protein>
    <submittedName>
        <fullName evidence="2">Amidohydrolase family protein</fullName>
    </submittedName>
</protein>
<dbReference type="AlphaFoldDB" id="A0A937UPQ2"/>
<proteinExistence type="predicted"/>
<gene>
    <name evidence="2" type="ORF">I7412_19490</name>
</gene>
<dbReference type="Gene3D" id="3.20.20.140">
    <property type="entry name" value="Metal-dependent hydrolases"/>
    <property type="match status" value="1"/>
</dbReference>
<dbReference type="GO" id="GO:0016812">
    <property type="term" value="F:hydrolase activity, acting on carbon-nitrogen (but not peptide) bonds, in cyclic amides"/>
    <property type="evidence" value="ECO:0007669"/>
    <property type="project" value="TreeGrafter"/>
</dbReference>
<evidence type="ECO:0000313" key="3">
    <source>
        <dbReference type="Proteomes" id="UP000604475"/>
    </source>
</evidence>
<dbReference type="InterPro" id="IPR011059">
    <property type="entry name" value="Metal-dep_hydrolase_composite"/>
</dbReference>
<dbReference type="Proteomes" id="UP000604475">
    <property type="component" value="Unassembled WGS sequence"/>
</dbReference>
<evidence type="ECO:0000313" key="2">
    <source>
        <dbReference type="EMBL" id="MBL7629308.1"/>
    </source>
</evidence>
<sequence length="582" mass="61970">MGDVVIRDGTIVDGTGRPGFRGDVVVRDGRIAAVAAAADGAAIDDALPSGAVEVDASGLLVTPGWVDVHSHYDGQVTWDDTLAPSAWHGVTTIVTGNCGVGFAPAAPDRREWLIGLMEGVEDIPGTALAEGIDWSWESFPQYLDTLDRRGWTMDVGTQIAHGAVRAYVMGDRGARNEAATAADIAAMRAIVRDALAAGALGFSTSRTLVHRAIDGEPVPGTFAAEDELFGIGAALADVGTGIFELAPMGAAGEDVVNPVKEVDWMCRLSAAIGRPVTFAMVQVDAAPELWRELMAACQAATESGADVWPQVAARATGLLSGPHTSYSYLDPIPAYRELKARGLASDALIAALRDPAVRRSIVDWQPDEKTAGRLRDAAERTFLLGDPPDYEPGPERSLAAIAAASGRTPTEIAYDLMVEHDREIVLYRPYLNYARGSLEPVREMLLHPRAASGLADGGAHCLTICDASIPTFLLTHWTRDRARGERLPLEWVVRKQTHDTARLYGLGDRGTLQQGKIGDVNVIDYDNLRLHPPRVVSDLPAGGSRLVQRAEGYVATIKSGVVTFADGADTGARPGRLLRGAR</sequence>
<dbReference type="InterPro" id="IPR032466">
    <property type="entry name" value="Metal_Hydrolase"/>
</dbReference>
<dbReference type="SUPFAM" id="SSF51338">
    <property type="entry name" value="Composite domain of metallo-dependent hydrolases"/>
    <property type="match status" value="1"/>
</dbReference>
<dbReference type="InterPro" id="IPR013108">
    <property type="entry name" value="Amidohydro_3"/>
</dbReference>
<organism evidence="2 3">
    <name type="scientific">Frankia nepalensis</name>
    <dbReference type="NCBI Taxonomy" id="1836974"/>
    <lineage>
        <taxon>Bacteria</taxon>
        <taxon>Bacillati</taxon>
        <taxon>Actinomycetota</taxon>
        <taxon>Actinomycetes</taxon>
        <taxon>Frankiales</taxon>
        <taxon>Frankiaceae</taxon>
        <taxon>Frankia</taxon>
    </lineage>
</organism>
<dbReference type="PANTHER" id="PTHR11647">
    <property type="entry name" value="HYDRANTOINASE/DIHYDROPYRIMIDINASE FAMILY MEMBER"/>
    <property type="match status" value="1"/>
</dbReference>
<feature type="domain" description="Amidohydrolase 3" evidence="1">
    <location>
        <begin position="53"/>
        <end position="564"/>
    </location>
</feature>
<keyword evidence="3" id="KW-1185">Reference proteome</keyword>
<dbReference type="GO" id="GO:0005829">
    <property type="term" value="C:cytosol"/>
    <property type="evidence" value="ECO:0007669"/>
    <property type="project" value="TreeGrafter"/>
</dbReference>
<dbReference type="RefSeq" id="WP_203000501.1">
    <property type="nucleotide sequence ID" value="NZ_JADWYU010000138.1"/>
</dbReference>
<dbReference type="PANTHER" id="PTHR11647:SF1">
    <property type="entry name" value="COLLAPSIN RESPONSE MEDIATOR PROTEIN"/>
    <property type="match status" value="1"/>
</dbReference>